<accession>A0A8D8RFI4</accession>
<reference evidence="1" key="1">
    <citation type="submission" date="2021-05" db="EMBL/GenBank/DDBJ databases">
        <authorList>
            <person name="Alioto T."/>
            <person name="Alioto T."/>
            <person name="Gomez Garrido J."/>
        </authorList>
    </citation>
    <scope>NUCLEOTIDE SEQUENCE</scope>
</reference>
<sequence>MRTKKILVEVVMMEVKEKMILRMEVVMVEVKAKTWRMEVVILVIKNINKDQGPCSYKLQNAKLCAFTALTQGSFGYNSCVKSLRLYTIEGTVCLKKKKRPKGPISCLIPPITSHVSEILSVVSPCSQQSTT</sequence>
<dbReference type="AlphaFoldDB" id="A0A8D8RFI4"/>
<name>A0A8D8RFI4_9HEMI</name>
<organism evidence="1">
    <name type="scientific">Cacopsylla melanoneura</name>
    <dbReference type="NCBI Taxonomy" id="428564"/>
    <lineage>
        <taxon>Eukaryota</taxon>
        <taxon>Metazoa</taxon>
        <taxon>Ecdysozoa</taxon>
        <taxon>Arthropoda</taxon>
        <taxon>Hexapoda</taxon>
        <taxon>Insecta</taxon>
        <taxon>Pterygota</taxon>
        <taxon>Neoptera</taxon>
        <taxon>Paraneoptera</taxon>
        <taxon>Hemiptera</taxon>
        <taxon>Sternorrhyncha</taxon>
        <taxon>Psylloidea</taxon>
        <taxon>Psyllidae</taxon>
        <taxon>Psyllinae</taxon>
        <taxon>Cacopsylla</taxon>
    </lineage>
</organism>
<evidence type="ECO:0000313" key="1">
    <source>
        <dbReference type="EMBL" id="CAG6650110.1"/>
    </source>
</evidence>
<protein>
    <submittedName>
        <fullName evidence="1">Uncharacterized protein</fullName>
    </submittedName>
</protein>
<proteinExistence type="predicted"/>
<dbReference type="EMBL" id="HBUF01160871">
    <property type="protein sequence ID" value="CAG6650110.1"/>
    <property type="molecule type" value="Transcribed_RNA"/>
</dbReference>
<dbReference type="EMBL" id="HBUF01160872">
    <property type="protein sequence ID" value="CAG6650112.1"/>
    <property type="molecule type" value="Transcribed_RNA"/>
</dbReference>